<feature type="compositionally biased region" description="Basic and acidic residues" evidence="1">
    <location>
        <begin position="816"/>
        <end position="829"/>
    </location>
</feature>
<dbReference type="OrthoDB" id="385235at2759"/>
<evidence type="ECO:0000256" key="1">
    <source>
        <dbReference type="SAM" id="MobiDB-lite"/>
    </source>
</evidence>
<evidence type="ECO:0000313" key="4">
    <source>
        <dbReference type="Proteomes" id="UP000053327"/>
    </source>
</evidence>
<dbReference type="GO" id="GO:0003723">
    <property type="term" value="F:RNA binding"/>
    <property type="evidence" value="ECO:0007669"/>
    <property type="project" value="TreeGrafter"/>
</dbReference>
<evidence type="ECO:0000313" key="3">
    <source>
        <dbReference type="EMBL" id="KMZ84519.1"/>
    </source>
</evidence>
<dbReference type="InterPro" id="IPR013584">
    <property type="entry name" value="RAP"/>
</dbReference>
<protein>
    <recommendedName>
        <fullName evidence="2">RAP domain-containing protein</fullName>
    </recommendedName>
</protein>
<feature type="region of interest" description="Disordered" evidence="1">
    <location>
        <begin position="195"/>
        <end position="215"/>
    </location>
</feature>
<gene>
    <name evidence="3" type="ORF">PVBG_00299</name>
</gene>
<feature type="region of interest" description="Disordered" evidence="1">
    <location>
        <begin position="1223"/>
        <end position="1244"/>
    </location>
</feature>
<dbReference type="AlphaFoldDB" id="A0A0J9SNS5"/>
<feature type="region of interest" description="Disordered" evidence="1">
    <location>
        <begin position="816"/>
        <end position="847"/>
    </location>
</feature>
<dbReference type="GO" id="GO:0000963">
    <property type="term" value="P:mitochondrial RNA processing"/>
    <property type="evidence" value="ECO:0007669"/>
    <property type="project" value="TreeGrafter"/>
</dbReference>
<dbReference type="PANTHER" id="PTHR21228:SF40">
    <property type="entry name" value="LD45607P"/>
    <property type="match status" value="1"/>
</dbReference>
<reference evidence="3 4" key="1">
    <citation type="submission" date="2011-08" db="EMBL/GenBank/DDBJ databases">
        <title>The Genome Sequence of Plasmodium vivax Brazil I.</title>
        <authorList>
            <consortium name="The Broad Institute Genome Sequencing Platform"/>
            <consortium name="The Broad Institute Genome Sequencing Center for Infectious Disease"/>
            <person name="Neafsey D."/>
            <person name="Carlton J."/>
            <person name="Barnwell J."/>
            <person name="Collins W."/>
            <person name="Escalante A."/>
            <person name="Mullikin J."/>
            <person name="Saul A."/>
            <person name="Guigo R."/>
            <person name="Camara F."/>
            <person name="Young S.K."/>
            <person name="Zeng Q."/>
            <person name="Gargeya S."/>
            <person name="Fitzgerald M."/>
            <person name="Haas B."/>
            <person name="Abouelleil A."/>
            <person name="Alvarado L."/>
            <person name="Arachchi H.M."/>
            <person name="Berlin A."/>
            <person name="Brown A."/>
            <person name="Chapman S.B."/>
            <person name="Chen Z."/>
            <person name="Dunbar C."/>
            <person name="Freedman E."/>
            <person name="Gearin G."/>
            <person name="Gellesch M."/>
            <person name="Goldberg J."/>
            <person name="Griggs A."/>
            <person name="Gujja S."/>
            <person name="Heiman D."/>
            <person name="Howarth C."/>
            <person name="Larson L."/>
            <person name="Lui A."/>
            <person name="MacDonald P.J.P."/>
            <person name="Montmayeur A."/>
            <person name="Murphy C."/>
            <person name="Neiman D."/>
            <person name="Pearson M."/>
            <person name="Priest M."/>
            <person name="Roberts A."/>
            <person name="Saif S."/>
            <person name="Shea T."/>
            <person name="Shenoy N."/>
            <person name="Sisk P."/>
            <person name="Stolte C."/>
            <person name="Sykes S."/>
            <person name="Wortman J."/>
            <person name="Nusbaum C."/>
            <person name="Birren B."/>
        </authorList>
    </citation>
    <scope>NUCLEOTIDE SEQUENCE [LARGE SCALE GENOMIC DNA]</scope>
    <source>
        <strain evidence="3 4">Brazil I</strain>
    </source>
</reference>
<dbReference type="GO" id="GO:0005759">
    <property type="term" value="C:mitochondrial matrix"/>
    <property type="evidence" value="ECO:0007669"/>
    <property type="project" value="TreeGrafter"/>
</dbReference>
<sequence length="1244" mass="141610">MLQRCMPSSTPSPLHLVCRRRGAVYRIRANPLHQQKRQQSSCSNNRHRKITVIPFRQKDQPLHYKNIPFCVEELDLKSKKDLLEIHKTVRNLKERKNLPSDFIENLFLCTRKFVRSLLPHEFVRIYKTMVVVGKKDRELNLLMHQQMKRIHANFDVASISKLFQLFTFSRAKPVHLIKVLAETFLRRLQGEVVHPGDSTQSARSAKAAAPTAAPTPAAPVQPWHVRELVAIFCFFRIDSKKHTQSIFHLCTPWVAKNVRRLTPKDVTIILYSSVHLGRQDPILLSAVVKHVAFKGDSFQFFQLAIILNCFAKLGEKNNKLCRVVCEQVKRRMRPAPPPEVATPAVLPDEVVEMGPTGVEGGCVASALGGRVASPAANLSSGCAIDHESDSTVVLRHNGGKASTGGPPQPKDVSVLLNALVKLEHYDNATFNCLIPFIVNHARKFSPQSLSNLVHAYSQMQIKNTLMLAKISEECIIKMKKFKNREMSNLASSLVRLNVRDKVLFTYMIDEFLYRATIGVKYKSYQFDVLSLQQLAYSFSKVGLSDEKVYVVLHRLLLRRISQLRKGASRGGSSAALAAGNTGELLGQPLWQRSDGGGAQFDFLCLTTLVKSYAATQMKPKHLSHFVSYIIREKKKKKELLSNQSLCCLVYGLAKLKLPDRKIHQLLLKEGTERVDTMKPFQAVLLLYSFSKLRVYSRMFVKRAVQLCSRHIHQLTLADLSLACYSLSNLLYRDAIFLYKASNVILLNHLELERTNVCQLFNSLTKLCFYYKPVYQLVLQRMVLCMHDLGEKELANLALSFAYYFHAARLSRCEGLSEEKPSGEKQKESLSEESPSEESPSEESPSERRLALSQPELLFRNELNIFFNLIFLLNEKHRQQMSLISIQQLQVVDLHLRAFFPKYCHFPAFLKTFFLKVRSVKRSVDDYLILSSKTHRNVSRFLSLVGVAHRSEVQFGPYQLDIVVDFLQGGSKLGAGFPSGGGPRVDHSKVEEHFKMDDHPNVDAMYQTKTLEGKNPLAEGTHPERPQAYPVLQKRVKKNILVEVDGVSHFYKESHSRTINSIIKKFILQKCGWHIIHIPYQEWNQCVDFRRKVLYALQVLRQILRINREDISVGDFLHLRGSHPPVQGHTCRAAAHRRAAHAHATNNEEQVTSVEAERLTTSTLDEVKRGANRMDTDTPHFYTVSEEELFRNQTKNRSRHQKGLMEKMHQGNQLSYHFNVAHQGGSADGEEVASGTDELSPRVRP</sequence>
<dbReference type="GO" id="GO:0044528">
    <property type="term" value="P:regulation of mitochondrial mRNA stability"/>
    <property type="evidence" value="ECO:0007669"/>
    <property type="project" value="TreeGrafter"/>
</dbReference>
<dbReference type="InterPro" id="IPR050870">
    <property type="entry name" value="FAST_kinase"/>
</dbReference>
<feature type="domain" description="RAP" evidence="2">
    <location>
        <begin position="1039"/>
        <end position="1097"/>
    </location>
</feature>
<dbReference type="GO" id="GO:0035770">
    <property type="term" value="C:ribonucleoprotein granule"/>
    <property type="evidence" value="ECO:0007669"/>
    <property type="project" value="TreeGrafter"/>
</dbReference>
<proteinExistence type="predicted"/>
<evidence type="ECO:0000259" key="2">
    <source>
        <dbReference type="PROSITE" id="PS51286"/>
    </source>
</evidence>
<dbReference type="Pfam" id="PF08373">
    <property type="entry name" value="RAP"/>
    <property type="match status" value="1"/>
</dbReference>
<dbReference type="Proteomes" id="UP000053327">
    <property type="component" value="Unassembled WGS sequence"/>
</dbReference>
<organism evidence="3 4">
    <name type="scientific">Plasmodium vivax (strain Brazil I)</name>
    <dbReference type="NCBI Taxonomy" id="1033975"/>
    <lineage>
        <taxon>Eukaryota</taxon>
        <taxon>Sar</taxon>
        <taxon>Alveolata</taxon>
        <taxon>Apicomplexa</taxon>
        <taxon>Aconoidasida</taxon>
        <taxon>Haemosporida</taxon>
        <taxon>Plasmodiidae</taxon>
        <taxon>Plasmodium</taxon>
        <taxon>Plasmodium (Plasmodium)</taxon>
    </lineage>
</organism>
<dbReference type="EMBL" id="KQ234858">
    <property type="protein sequence ID" value="KMZ84519.1"/>
    <property type="molecule type" value="Genomic_DNA"/>
</dbReference>
<dbReference type="SMART" id="SM00952">
    <property type="entry name" value="RAP"/>
    <property type="match status" value="1"/>
</dbReference>
<accession>A0A0J9SNS5</accession>
<dbReference type="PANTHER" id="PTHR21228">
    <property type="entry name" value="FAST LEU-RICH DOMAIN-CONTAINING"/>
    <property type="match status" value="1"/>
</dbReference>
<dbReference type="PROSITE" id="PS51286">
    <property type="entry name" value="RAP"/>
    <property type="match status" value="1"/>
</dbReference>
<name>A0A0J9SNS5_PLAV1</name>